<evidence type="ECO:0000313" key="3">
    <source>
        <dbReference type="Proteomes" id="UP001190700"/>
    </source>
</evidence>
<accession>A0AAE0L1E0</accession>
<protein>
    <submittedName>
        <fullName evidence="2">Uncharacterized protein</fullName>
    </submittedName>
</protein>
<comment type="caution">
    <text evidence="2">The sequence shown here is derived from an EMBL/GenBank/DDBJ whole genome shotgun (WGS) entry which is preliminary data.</text>
</comment>
<evidence type="ECO:0000313" key="2">
    <source>
        <dbReference type="EMBL" id="KAK3268531.1"/>
    </source>
</evidence>
<evidence type="ECO:0000256" key="1">
    <source>
        <dbReference type="SAM" id="MobiDB-lite"/>
    </source>
</evidence>
<proteinExistence type="predicted"/>
<dbReference type="AlphaFoldDB" id="A0AAE0L1E0"/>
<keyword evidence="3" id="KW-1185">Reference proteome</keyword>
<gene>
    <name evidence="2" type="ORF">CYMTET_22968</name>
</gene>
<organism evidence="2 3">
    <name type="scientific">Cymbomonas tetramitiformis</name>
    <dbReference type="NCBI Taxonomy" id="36881"/>
    <lineage>
        <taxon>Eukaryota</taxon>
        <taxon>Viridiplantae</taxon>
        <taxon>Chlorophyta</taxon>
        <taxon>Pyramimonadophyceae</taxon>
        <taxon>Pyramimonadales</taxon>
        <taxon>Pyramimonadaceae</taxon>
        <taxon>Cymbomonas</taxon>
    </lineage>
</organism>
<feature type="region of interest" description="Disordered" evidence="1">
    <location>
        <begin position="50"/>
        <end position="80"/>
    </location>
</feature>
<dbReference type="Proteomes" id="UP001190700">
    <property type="component" value="Unassembled WGS sequence"/>
</dbReference>
<sequence>MAWAQTEAGKAVSDKGSITAQLSSTEYGTLVLDKIKELHDLLQQQRGADVPLAQQQRSQPQPQRQQRQQRQCSTAAGRPRWDAPVVGGWIRPQRPEGEALLRKVQIEGWERQRMMGRKHLPVRPLRTGRLRCCMCAGAVGGIDVSAYGLTVEPPPPTDEPAGDDIRQRLDDIAAEVHATANCKVHYTHASFPPQGALGPQASALVCGPAAAGIM</sequence>
<name>A0AAE0L1E0_9CHLO</name>
<feature type="compositionally biased region" description="Low complexity" evidence="1">
    <location>
        <begin position="54"/>
        <end position="71"/>
    </location>
</feature>
<reference evidence="2 3" key="1">
    <citation type="journal article" date="2015" name="Genome Biol. Evol.">
        <title>Comparative Genomics of a Bacterivorous Green Alga Reveals Evolutionary Causalities and Consequences of Phago-Mixotrophic Mode of Nutrition.</title>
        <authorList>
            <person name="Burns J.A."/>
            <person name="Paasch A."/>
            <person name="Narechania A."/>
            <person name="Kim E."/>
        </authorList>
    </citation>
    <scope>NUCLEOTIDE SEQUENCE [LARGE SCALE GENOMIC DNA]</scope>
    <source>
        <strain evidence="2 3">PLY_AMNH</strain>
    </source>
</reference>
<dbReference type="EMBL" id="LGRX02011776">
    <property type="protein sequence ID" value="KAK3268531.1"/>
    <property type="molecule type" value="Genomic_DNA"/>
</dbReference>